<reference evidence="4" key="1">
    <citation type="journal article" date="2020" name="mSystems">
        <title>Genome- and Community-Level Interaction Insights into Carbon Utilization and Element Cycling Functions of Hydrothermarchaeota in Hydrothermal Sediment.</title>
        <authorList>
            <person name="Zhou Z."/>
            <person name="Liu Y."/>
            <person name="Xu W."/>
            <person name="Pan J."/>
            <person name="Luo Z.H."/>
            <person name="Li M."/>
        </authorList>
    </citation>
    <scope>NUCLEOTIDE SEQUENCE [LARGE SCALE GENOMIC DNA]</scope>
    <source>
        <strain evidence="4">SpSt-503</strain>
    </source>
</reference>
<evidence type="ECO:0000256" key="2">
    <source>
        <dbReference type="PROSITE-ProRule" id="PRU00169"/>
    </source>
</evidence>
<feature type="modified residue" description="4-aspartylphosphate" evidence="2">
    <location>
        <position position="52"/>
    </location>
</feature>
<dbReference type="PROSITE" id="PS50110">
    <property type="entry name" value="RESPONSE_REGULATORY"/>
    <property type="match status" value="2"/>
</dbReference>
<sequence>MKQVVIIDESPLLREYLRIKLSNAGLEVSVAINGLDGIAKIRNNMPDLVIIDYHLSRQSCIEVLKEKKKNPNTAPIPVIVMAQKIDQKKIIELVQYNVKKVFTKPIKIDALFATLSELLQVQFDLDDTPSIVEVHVNDNILFIEIAQGLNREKLDLLRFKILELIDLYDIRVPKVIVMLSDMKLSFADGTNLQKLLDTVIQASRAKPRHIRILTRDEFTKSFISGRKEYDGIEVTTNLQYALEGLLAEMNGSTEFGEKKAEIISEKILQAETNTESESVMLKFGAEETRKALSIDDMRDRLEDMQIATVDDDFVIQELIKTTFEQVGAHVEPYPDGESFLNAVGSKAYDLVFLDLLMPKVDGFKVLQELKARDIRLPIIVLSAVTQRESVIRAFQAGVKSYLIKPLKPIEIVKKTMEVVRPNM</sequence>
<dbReference type="Pfam" id="PF00072">
    <property type="entry name" value="Response_reg"/>
    <property type="match status" value="2"/>
</dbReference>
<dbReference type="InterPro" id="IPR001789">
    <property type="entry name" value="Sig_transdc_resp-reg_receiver"/>
</dbReference>
<gene>
    <name evidence="4" type="ORF">ENS59_10280</name>
</gene>
<dbReference type="PANTHER" id="PTHR44591">
    <property type="entry name" value="STRESS RESPONSE REGULATOR PROTEIN 1"/>
    <property type="match status" value="1"/>
</dbReference>
<dbReference type="InterPro" id="IPR011006">
    <property type="entry name" value="CheY-like_superfamily"/>
</dbReference>
<dbReference type="GO" id="GO:0000160">
    <property type="term" value="P:phosphorelay signal transduction system"/>
    <property type="evidence" value="ECO:0007669"/>
    <property type="project" value="InterPro"/>
</dbReference>
<dbReference type="PANTHER" id="PTHR44591:SF3">
    <property type="entry name" value="RESPONSE REGULATORY DOMAIN-CONTAINING PROTEIN"/>
    <property type="match status" value="1"/>
</dbReference>
<feature type="modified residue" description="4-aspartylphosphate" evidence="2">
    <location>
        <position position="354"/>
    </location>
</feature>
<protein>
    <submittedName>
        <fullName evidence="4">Response regulator</fullName>
    </submittedName>
</protein>
<accession>A0A7C3I214</accession>
<dbReference type="CDD" id="cd17574">
    <property type="entry name" value="REC_OmpR"/>
    <property type="match status" value="1"/>
</dbReference>
<evidence type="ECO:0000313" key="4">
    <source>
        <dbReference type="EMBL" id="HFH29880.1"/>
    </source>
</evidence>
<feature type="domain" description="Response regulatory" evidence="3">
    <location>
        <begin position="3"/>
        <end position="119"/>
    </location>
</feature>
<dbReference type="InterPro" id="IPR050595">
    <property type="entry name" value="Bact_response_regulator"/>
</dbReference>
<comment type="caution">
    <text evidence="4">The sequence shown here is derived from an EMBL/GenBank/DDBJ whole genome shotgun (WGS) entry which is preliminary data.</text>
</comment>
<proteinExistence type="predicted"/>
<organism evidence="4">
    <name type="scientific">Gracilinema caldarium</name>
    <dbReference type="NCBI Taxonomy" id="215591"/>
    <lineage>
        <taxon>Bacteria</taxon>
        <taxon>Pseudomonadati</taxon>
        <taxon>Spirochaetota</taxon>
        <taxon>Spirochaetia</taxon>
        <taxon>Spirochaetales</taxon>
        <taxon>Breznakiellaceae</taxon>
        <taxon>Gracilinema</taxon>
    </lineage>
</organism>
<dbReference type="EMBL" id="DSVL01000314">
    <property type="protein sequence ID" value="HFH29880.1"/>
    <property type="molecule type" value="Genomic_DNA"/>
</dbReference>
<feature type="domain" description="Response regulatory" evidence="3">
    <location>
        <begin position="305"/>
        <end position="419"/>
    </location>
</feature>
<dbReference type="SMART" id="SM00448">
    <property type="entry name" value="REC"/>
    <property type="match status" value="2"/>
</dbReference>
<name>A0A7C3I214_9SPIR</name>
<evidence type="ECO:0000259" key="3">
    <source>
        <dbReference type="PROSITE" id="PS50110"/>
    </source>
</evidence>
<dbReference type="AlphaFoldDB" id="A0A7C3I214"/>
<keyword evidence="1 2" id="KW-0597">Phosphoprotein</keyword>
<evidence type="ECO:0000256" key="1">
    <source>
        <dbReference type="ARBA" id="ARBA00022553"/>
    </source>
</evidence>
<dbReference type="SUPFAM" id="SSF52172">
    <property type="entry name" value="CheY-like"/>
    <property type="match status" value="2"/>
</dbReference>
<dbReference type="Gene3D" id="3.40.50.2300">
    <property type="match status" value="2"/>
</dbReference>